<gene>
    <name evidence="1" type="ORF">I5E68_13640</name>
</gene>
<dbReference type="Proteomes" id="UP000617634">
    <property type="component" value="Unassembled WGS sequence"/>
</dbReference>
<name>A0A931HDB0_9SPHN</name>
<evidence type="ECO:0000313" key="2">
    <source>
        <dbReference type="Proteomes" id="UP000617634"/>
    </source>
</evidence>
<dbReference type="RefSeq" id="WP_197164981.1">
    <property type="nucleotide sequence ID" value="NZ_JADZGI010000002.1"/>
</dbReference>
<organism evidence="1 2">
    <name type="scientific">Novosphingobium aureum</name>
    <dbReference type="NCBI Taxonomy" id="2792964"/>
    <lineage>
        <taxon>Bacteria</taxon>
        <taxon>Pseudomonadati</taxon>
        <taxon>Pseudomonadota</taxon>
        <taxon>Alphaproteobacteria</taxon>
        <taxon>Sphingomonadales</taxon>
        <taxon>Sphingomonadaceae</taxon>
        <taxon>Novosphingobium</taxon>
    </lineage>
</organism>
<evidence type="ECO:0000313" key="1">
    <source>
        <dbReference type="EMBL" id="MBH0113985.1"/>
    </source>
</evidence>
<dbReference type="PROSITE" id="PS51257">
    <property type="entry name" value="PROKAR_LIPOPROTEIN"/>
    <property type="match status" value="1"/>
</dbReference>
<protein>
    <submittedName>
        <fullName evidence="1">Uncharacterized protein</fullName>
    </submittedName>
</protein>
<sequence length="70" mass="7770">MPPLSRNFLNTWLAQACIAASEIVRRRKINRNSLLVGTLDRGEKVSATAPQERYIGEMAPDFLVSRLVAG</sequence>
<proteinExistence type="predicted"/>
<comment type="caution">
    <text evidence="1">The sequence shown here is derived from an EMBL/GenBank/DDBJ whole genome shotgun (WGS) entry which is preliminary data.</text>
</comment>
<reference evidence="1" key="1">
    <citation type="submission" date="2020-11" db="EMBL/GenBank/DDBJ databases">
        <title>Novosphingobium aureum sp. nov., a marine bacterium isolated from sediment of a salt flat.</title>
        <authorList>
            <person name="Yoo Y."/>
            <person name="Kim J.-J."/>
        </authorList>
    </citation>
    <scope>NUCLEOTIDE SEQUENCE</scope>
    <source>
        <strain evidence="1">YJ-S2-02</strain>
    </source>
</reference>
<dbReference type="EMBL" id="JADZGI010000002">
    <property type="protein sequence ID" value="MBH0113985.1"/>
    <property type="molecule type" value="Genomic_DNA"/>
</dbReference>
<dbReference type="AlphaFoldDB" id="A0A931HDB0"/>
<accession>A0A931HDB0</accession>
<keyword evidence="2" id="KW-1185">Reference proteome</keyword>